<dbReference type="KEGG" id="vg:65130188"/>
<dbReference type="EMBL" id="MT774391">
    <property type="protein sequence ID" value="QOR59581.1"/>
    <property type="molecule type" value="Genomic_DNA"/>
</dbReference>
<dbReference type="GeneID" id="65130188"/>
<name>A0A7M1S0B8_9CAUD</name>
<evidence type="ECO:0000313" key="2">
    <source>
        <dbReference type="Proteomes" id="UP000594161"/>
    </source>
</evidence>
<proteinExistence type="predicted"/>
<protein>
    <submittedName>
        <fullName evidence="1">Uncharacterized protein</fullName>
    </submittedName>
</protein>
<dbReference type="Proteomes" id="UP000594161">
    <property type="component" value="Segment"/>
</dbReference>
<dbReference type="RefSeq" id="YP_010111739.1">
    <property type="nucleotide sequence ID" value="NC_055884.1"/>
</dbReference>
<evidence type="ECO:0000313" key="1">
    <source>
        <dbReference type="EMBL" id="QOR59581.1"/>
    </source>
</evidence>
<dbReference type="Gene3D" id="3.40.50.1000">
    <property type="entry name" value="HAD superfamily/HAD-like"/>
    <property type="match status" value="1"/>
</dbReference>
<organism evidence="1 2">
    <name type="scientific">uncultured phage cr126_1</name>
    <dbReference type="NCBI Taxonomy" id="2772075"/>
    <lineage>
        <taxon>Viruses</taxon>
        <taxon>Duplodnaviria</taxon>
        <taxon>Heunggongvirae</taxon>
        <taxon>Uroviricota</taxon>
        <taxon>Caudoviricetes</taxon>
        <taxon>Crassvirales</taxon>
        <taxon>Steigviridae</taxon>
        <taxon>Asinivirinae</taxon>
        <taxon>Kolpuevirus</taxon>
        <taxon>Kolpuevirus hominis</taxon>
    </lineage>
</organism>
<dbReference type="InterPro" id="IPR036412">
    <property type="entry name" value="HAD-like_sf"/>
</dbReference>
<keyword evidence="2" id="KW-1185">Reference proteome</keyword>
<accession>A0A7M1S0B8</accession>
<dbReference type="SUPFAM" id="SSF56784">
    <property type="entry name" value="HAD-like"/>
    <property type="match status" value="1"/>
</dbReference>
<reference evidence="1 2" key="1">
    <citation type="submission" date="2020-07" db="EMBL/GenBank/DDBJ databases">
        <title>Taxonomic proposal: Crassvirales, a new order of highly abundant and diverse bacterial viruses.</title>
        <authorList>
            <person name="Shkoporov A.N."/>
            <person name="Stockdale S.R."/>
            <person name="Guerin E."/>
            <person name="Ross R.P."/>
            <person name="Hill C."/>
        </authorList>
    </citation>
    <scope>NUCLEOTIDE SEQUENCE [LARGE SCALE GENOMIC DNA]</scope>
</reference>
<dbReference type="InterPro" id="IPR023214">
    <property type="entry name" value="HAD_sf"/>
</dbReference>
<sequence>MAPFNHPFNYSKSVSRLLNEYKEHGKLYVAFDFDNTIFDYHNTGGDFSGVISLLKECSKLGFVLILFTSNEGKRLDWMIEYCKHFGIAVDYINENPEIMNTRKPYYNILLDDRAGLECAFNQLSNVISLIKSEKDASIKLN</sequence>